<feature type="repeat" description="PPR" evidence="3">
    <location>
        <begin position="121"/>
        <end position="155"/>
    </location>
</feature>
<reference evidence="5 6" key="1">
    <citation type="journal article" date="2015" name="Proc. Natl. Acad. Sci. U.S.A.">
        <title>The resurrection genome of Boea hygrometrica: A blueprint for survival of dehydration.</title>
        <authorList>
            <person name="Xiao L."/>
            <person name="Yang G."/>
            <person name="Zhang L."/>
            <person name="Yang X."/>
            <person name="Zhao S."/>
            <person name="Ji Z."/>
            <person name="Zhou Q."/>
            <person name="Hu M."/>
            <person name="Wang Y."/>
            <person name="Chen M."/>
            <person name="Xu Y."/>
            <person name="Jin H."/>
            <person name="Xiao X."/>
            <person name="Hu G."/>
            <person name="Bao F."/>
            <person name="Hu Y."/>
            <person name="Wan P."/>
            <person name="Li L."/>
            <person name="Deng X."/>
            <person name="Kuang T."/>
            <person name="Xiang C."/>
            <person name="Zhu J.K."/>
            <person name="Oliver M.J."/>
            <person name="He Y."/>
        </authorList>
    </citation>
    <scope>NUCLEOTIDE SEQUENCE [LARGE SCALE GENOMIC DNA]</scope>
    <source>
        <strain evidence="6">cv. XS01</strain>
    </source>
</reference>
<keyword evidence="2" id="KW-0677">Repeat</keyword>
<dbReference type="Pfam" id="PF20431">
    <property type="entry name" value="E_motif"/>
    <property type="match status" value="1"/>
</dbReference>
<protein>
    <submittedName>
        <fullName evidence="5">Pentatricopeptide repeat-containing protein</fullName>
    </submittedName>
</protein>
<dbReference type="GO" id="GO:0003723">
    <property type="term" value="F:RNA binding"/>
    <property type="evidence" value="ECO:0007669"/>
    <property type="project" value="InterPro"/>
</dbReference>
<dbReference type="InterPro" id="IPR046848">
    <property type="entry name" value="E_motif"/>
</dbReference>
<evidence type="ECO:0000313" key="6">
    <source>
        <dbReference type="Proteomes" id="UP000250235"/>
    </source>
</evidence>
<dbReference type="PANTHER" id="PTHR47926:SF360">
    <property type="entry name" value="PENTATRICOPEPTIDE REPEAT-CONTAINING PROTEIN"/>
    <property type="match status" value="1"/>
</dbReference>
<evidence type="ECO:0000256" key="3">
    <source>
        <dbReference type="PROSITE-ProRule" id="PRU00708"/>
    </source>
</evidence>
<dbReference type="InterPro" id="IPR032867">
    <property type="entry name" value="DYW_dom"/>
</dbReference>
<dbReference type="NCBIfam" id="TIGR00756">
    <property type="entry name" value="PPR"/>
    <property type="match status" value="3"/>
</dbReference>
<dbReference type="InterPro" id="IPR046960">
    <property type="entry name" value="PPR_At4g14850-like_plant"/>
</dbReference>
<keyword evidence="6" id="KW-1185">Reference proteome</keyword>
<evidence type="ECO:0000256" key="1">
    <source>
        <dbReference type="ARBA" id="ARBA00006643"/>
    </source>
</evidence>
<dbReference type="OrthoDB" id="185373at2759"/>
<dbReference type="PROSITE" id="PS51257">
    <property type="entry name" value="PROKAR_LIPOPROTEIN"/>
    <property type="match status" value="1"/>
</dbReference>
<dbReference type="FunFam" id="1.25.40.10:FF:000242">
    <property type="entry name" value="Pentatricopeptide repeat-containing protein"/>
    <property type="match status" value="1"/>
</dbReference>
<dbReference type="InterPro" id="IPR002885">
    <property type="entry name" value="PPR_rpt"/>
</dbReference>
<comment type="similarity">
    <text evidence="1">Belongs to the PPR family. PCMP-H subfamily.</text>
</comment>
<gene>
    <name evidence="5" type="ORF">F511_10573</name>
</gene>
<dbReference type="Gene3D" id="1.25.40.10">
    <property type="entry name" value="Tetratricopeptide repeat domain"/>
    <property type="match status" value="2"/>
</dbReference>
<evidence type="ECO:0000259" key="4">
    <source>
        <dbReference type="Pfam" id="PF14432"/>
    </source>
</evidence>
<evidence type="ECO:0000313" key="5">
    <source>
        <dbReference type="EMBL" id="KZV46468.1"/>
    </source>
</evidence>
<dbReference type="InterPro" id="IPR011990">
    <property type="entry name" value="TPR-like_helical_dom_sf"/>
</dbReference>
<name>A0A2Z7CHS1_9LAMI</name>
<feature type="repeat" description="PPR" evidence="3">
    <location>
        <begin position="20"/>
        <end position="54"/>
    </location>
</feature>
<sequence length="425" mass="48064">MKVGEFDVAKKIFLASSARDVVTWNSTIGGCVKNGYFLEAIGLFKEMLKAGTEPDGYTFASAITACSRLGALNHGQWVHELMMKKKIQLNYILSSALIDMYSRCGRIEIARSIFGTAVRNHVSVWNAMINSLAMHGLVSEAISVFSNMQMKKISPDPLTFIGILTACSHCGFVDQGRYYFNIMQKNFSIQPQLEHYGAMVDLFGRAGMVEEAYALIQKMPMEPDVVTWRALLSACKTSKNHELGEIAVGRIKNLGSGDYVLLSNIYCSVNKWDNAETVRHFMNKKGVRKCKGRSWVESHGSIHYFKAGDRSHPETETIYRVLNALICRARMEGYVCEQDSVFMDISEEEKEESLNYHSEKLTLAYGILKSSPGTEILISKNLRTCADCHSWMKIVSKVLNRVITVRDRMRFHCFEKGCCTCRDYW</sequence>
<dbReference type="AlphaFoldDB" id="A0A2Z7CHS1"/>
<dbReference type="EMBL" id="KQ995661">
    <property type="protein sequence ID" value="KZV46468.1"/>
    <property type="molecule type" value="Genomic_DNA"/>
</dbReference>
<accession>A0A2Z7CHS1</accession>
<organism evidence="5 6">
    <name type="scientific">Dorcoceras hygrometricum</name>
    <dbReference type="NCBI Taxonomy" id="472368"/>
    <lineage>
        <taxon>Eukaryota</taxon>
        <taxon>Viridiplantae</taxon>
        <taxon>Streptophyta</taxon>
        <taxon>Embryophyta</taxon>
        <taxon>Tracheophyta</taxon>
        <taxon>Spermatophyta</taxon>
        <taxon>Magnoliopsida</taxon>
        <taxon>eudicotyledons</taxon>
        <taxon>Gunneridae</taxon>
        <taxon>Pentapetalae</taxon>
        <taxon>asterids</taxon>
        <taxon>lamiids</taxon>
        <taxon>Lamiales</taxon>
        <taxon>Gesneriaceae</taxon>
        <taxon>Didymocarpoideae</taxon>
        <taxon>Trichosporeae</taxon>
        <taxon>Loxocarpinae</taxon>
        <taxon>Dorcoceras</taxon>
    </lineage>
</organism>
<feature type="domain" description="DYW" evidence="4">
    <location>
        <begin position="333"/>
        <end position="425"/>
    </location>
</feature>
<proteinExistence type="inferred from homology"/>
<dbReference type="GO" id="GO:0008270">
    <property type="term" value="F:zinc ion binding"/>
    <property type="evidence" value="ECO:0007669"/>
    <property type="project" value="InterPro"/>
</dbReference>
<dbReference type="Proteomes" id="UP000250235">
    <property type="component" value="Unassembled WGS sequence"/>
</dbReference>
<dbReference type="Pfam" id="PF14432">
    <property type="entry name" value="DYW_deaminase"/>
    <property type="match status" value="1"/>
</dbReference>
<dbReference type="PANTHER" id="PTHR47926">
    <property type="entry name" value="PENTATRICOPEPTIDE REPEAT-CONTAINING PROTEIN"/>
    <property type="match status" value="1"/>
</dbReference>
<dbReference type="PROSITE" id="PS51375">
    <property type="entry name" value="PPR"/>
    <property type="match status" value="2"/>
</dbReference>
<evidence type="ECO:0000256" key="2">
    <source>
        <dbReference type="ARBA" id="ARBA00022737"/>
    </source>
</evidence>
<dbReference type="Pfam" id="PF01535">
    <property type="entry name" value="PPR"/>
    <property type="match status" value="2"/>
</dbReference>
<dbReference type="GO" id="GO:0009451">
    <property type="term" value="P:RNA modification"/>
    <property type="evidence" value="ECO:0007669"/>
    <property type="project" value="InterPro"/>
</dbReference>
<dbReference type="Pfam" id="PF13041">
    <property type="entry name" value="PPR_2"/>
    <property type="match status" value="2"/>
</dbReference>